<dbReference type="EMBL" id="PDNB01000074">
    <property type="protein sequence ID" value="PGH11337.1"/>
    <property type="molecule type" value="Genomic_DNA"/>
</dbReference>
<evidence type="ECO:0000313" key="1">
    <source>
        <dbReference type="EMBL" id="PGH11337.1"/>
    </source>
</evidence>
<name>A0A2B7XS79_9EURO</name>
<organism evidence="1 2">
    <name type="scientific">Helicocarpus griseus UAMH5409</name>
    <dbReference type="NCBI Taxonomy" id="1447875"/>
    <lineage>
        <taxon>Eukaryota</taxon>
        <taxon>Fungi</taxon>
        <taxon>Dikarya</taxon>
        <taxon>Ascomycota</taxon>
        <taxon>Pezizomycotina</taxon>
        <taxon>Eurotiomycetes</taxon>
        <taxon>Eurotiomycetidae</taxon>
        <taxon>Onygenales</taxon>
        <taxon>Ajellomycetaceae</taxon>
        <taxon>Helicocarpus</taxon>
    </lineage>
</organism>
<dbReference type="STRING" id="1447875.A0A2B7XS79"/>
<reference evidence="1 2" key="1">
    <citation type="submission" date="2017-10" db="EMBL/GenBank/DDBJ databases">
        <title>Comparative genomics in systemic dimorphic fungi from Ajellomycetaceae.</title>
        <authorList>
            <person name="Munoz J.F."/>
            <person name="Mcewen J.G."/>
            <person name="Clay O.K."/>
            <person name="Cuomo C.A."/>
        </authorList>
    </citation>
    <scope>NUCLEOTIDE SEQUENCE [LARGE SCALE GENOMIC DNA]</scope>
    <source>
        <strain evidence="1 2">UAMH5409</strain>
    </source>
</reference>
<accession>A0A2B7XS79</accession>
<protein>
    <submittedName>
        <fullName evidence="1">Uncharacterized protein</fullName>
    </submittedName>
</protein>
<dbReference type="OrthoDB" id="3009558at2759"/>
<dbReference type="Proteomes" id="UP000223968">
    <property type="component" value="Unassembled WGS sequence"/>
</dbReference>
<dbReference type="AlphaFoldDB" id="A0A2B7XS79"/>
<gene>
    <name evidence="1" type="ORF">AJ79_04953</name>
</gene>
<evidence type="ECO:0000313" key="2">
    <source>
        <dbReference type="Proteomes" id="UP000223968"/>
    </source>
</evidence>
<comment type="caution">
    <text evidence="1">The sequence shown here is derived from an EMBL/GenBank/DDBJ whole genome shotgun (WGS) entry which is preliminary data.</text>
</comment>
<sequence>MEPTTVSLKRRRRSSRSGQCLGLRIRLNDGTEAITSATHHYVRLPGKYQAVQRVLNWIITAKNNFSGLFRGSWLTWQDGVPANSPLGMRLRLRDGKSSKAKSVTNTVTTTYDNPSSMLPYPNGYQHDLSLLTGPNLPHITTPPDVGKITGWANYEEALDGNPVFVTRLETSLNNNTRERTAAGAAKEAIMEGTEYFWDKQGNVTAGLFWRTGEEDPEVVDHESGDGATVLCLGRPSDETVKAVVFQNYETPVRTYECEPGHYGHCTWKMKGGFILPPDIRECEIVSDGFSEKPKT</sequence>
<keyword evidence="2" id="KW-1185">Reference proteome</keyword>
<proteinExistence type="predicted"/>